<dbReference type="EMBL" id="JBHRYC010000008">
    <property type="protein sequence ID" value="MFC3635970.1"/>
    <property type="molecule type" value="Genomic_DNA"/>
</dbReference>
<evidence type="ECO:0000313" key="1">
    <source>
        <dbReference type="EMBL" id="MFC3635970.1"/>
    </source>
</evidence>
<proteinExistence type="predicted"/>
<gene>
    <name evidence="1" type="ORF">ACFONL_00980</name>
</gene>
<sequence>MSSVRFAGRCDCSTILMISSFSEAGYASPFLDAFPHLGGGVLAEGEKQDFVRLADAAFYEIGGLGNDDAGLA</sequence>
<organism evidence="1 2">
    <name type="scientific">Camelimonas fluminis</name>
    <dbReference type="NCBI Taxonomy" id="1576911"/>
    <lineage>
        <taxon>Bacteria</taxon>
        <taxon>Pseudomonadati</taxon>
        <taxon>Pseudomonadota</taxon>
        <taxon>Alphaproteobacteria</taxon>
        <taxon>Hyphomicrobiales</taxon>
        <taxon>Chelatococcaceae</taxon>
        <taxon>Camelimonas</taxon>
    </lineage>
</organism>
<dbReference type="Proteomes" id="UP001595704">
    <property type="component" value="Unassembled WGS sequence"/>
</dbReference>
<protein>
    <submittedName>
        <fullName evidence="1">Uncharacterized protein</fullName>
    </submittedName>
</protein>
<keyword evidence="2" id="KW-1185">Reference proteome</keyword>
<comment type="caution">
    <text evidence="1">The sequence shown here is derived from an EMBL/GenBank/DDBJ whole genome shotgun (WGS) entry which is preliminary data.</text>
</comment>
<name>A0ABV7UBE8_9HYPH</name>
<reference evidence="2" key="1">
    <citation type="journal article" date="2019" name="Int. J. Syst. Evol. Microbiol.">
        <title>The Global Catalogue of Microorganisms (GCM) 10K type strain sequencing project: providing services to taxonomists for standard genome sequencing and annotation.</title>
        <authorList>
            <consortium name="The Broad Institute Genomics Platform"/>
            <consortium name="The Broad Institute Genome Sequencing Center for Infectious Disease"/>
            <person name="Wu L."/>
            <person name="Ma J."/>
        </authorList>
    </citation>
    <scope>NUCLEOTIDE SEQUENCE [LARGE SCALE GENOMIC DNA]</scope>
    <source>
        <strain evidence="2">KCTC 42282</strain>
    </source>
</reference>
<evidence type="ECO:0000313" key="2">
    <source>
        <dbReference type="Proteomes" id="UP001595704"/>
    </source>
</evidence>
<accession>A0ABV7UBE8</accession>